<feature type="domain" description="Rhodanese" evidence="1">
    <location>
        <begin position="13"/>
        <end position="104"/>
    </location>
</feature>
<dbReference type="PROSITE" id="PS50206">
    <property type="entry name" value="RHODANESE_3"/>
    <property type="match status" value="3"/>
</dbReference>
<gene>
    <name evidence="2" type="ORF">ACFSKQ_14230</name>
</gene>
<organism evidence="2 3">
    <name type="scientific">Aureimonas populi</name>
    <dbReference type="NCBI Taxonomy" id="1701758"/>
    <lineage>
        <taxon>Bacteria</taxon>
        <taxon>Pseudomonadati</taxon>
        <taxon>Pseudomonadota</taxon>
        <taxon>Alphaproteobacteria</taxon>
        <taxon>Hyphomicrobiales</taxon>
        <taxon>Aurantimonadaceae</taxon>
        <taxon>Aureimonas</taxon>
    </lineage>
</organism>
<keyword evidence="3" id="KW-1185">Reference proteome</keyword>
<feature type="domain" description="Rhodanese" evidence="1">
    <location>
        <begin position="258"/>
        <end position="347"/>
    </location>
</feature>
<dbReference type="Pfam" id="PF00581">
    <property type="entry name" value="Rhodanese"/>
    <property type="match status" value="3"/>
</dbReference>
<dbReference type="InterPro" id="IPR001763">
    <property type="entry name" value="Rhodanese-like_dom"/>
</dbReference>
<dbReference type="EMBL" id="JBHUIJ010000021">
    <property type="protein sequence ID" value="MFD2238608.1"/>
    <property type="molecule type" value="Genomic_DNA"/>
</dbReference>
<dbReference type="PANTHER" id="PTHR44086:SF10">
    <property type="entry name" value="THIOSULFATE SULFURTRANSFERASE_RHODANESE-LIKE DOMAIN-CONTAINING PROTEIN 3"/>
    <property type="match status" value="1"/>
</dbReference>
<dbReference type="SMART" id="SM00450">
    <property type="entry name" value="RHOD"/>
    <property type="match status" value="3"/>
</dbReference>
<evidence type="ECO:0000259" key="1">
    <source>
        <dbReference type="PROSITE" id="PS50206"/>
    </source>
</evidence>
<comment type="caution">
    <text evidence="2">The sequence shown here is derived from an EMBL/GenBank/DDBJ whole genome shotgun (WGS) entry which is preliminary data.</text>
</comment>
<dbReference type="Gene3D" id="3.40.250.10">
    <property type="entry name" value="Rhodanese-like domain"/>
    <property type="match status" value="3"/>
</dbReference>
<reference evidence="3" key="1">
    <citation type="journal article" date="2019" name="Int. J. Syst. Evol. Microbiol.">
        <title>The Global Catalogue of Microorganisms (GCM) 10K type strain sequencing project: providing services to taxonomists for standard genome sequencing and annotation.</title>
        <authorList>
            <consortium name="The Broad Institute Genomics Platform"/>
            <consortium name="The Broad Institute Genome Sequencing Center for Infectious Disease"/>
            <person name="Wu L."/>
            <person name="Ma J."/>
        </authorList>
    </citation>
    <scope>NUCLEOTIDE SEQUENCE [LARGE SCALE GENOMIC DNA]</scope>
    <source>
        <strain evidence="3">ZS-35-S2</strain>
    </source>
</reference>
<accession>A0ABW5CPA5</accession>
<dbReference type="SUPFAM" id="SSF52821">
    <property type="entry name" value="Rhodanese/Cell cycle control phosphatase"/>
    <property type="match status" value="3"/>
</dbReference>
<feature type="domain" description="Rhodanese" evidence="1">
    <location>
        <begin position="150"/>
        <end position="233"/>
    </location>
</feature>
<dbReference type="PANTHER" id="PTHR44086">
    <property type="entry name" value="THIOSULFATE SULFURTRANSFERASE RDL2, MITOCHONDRIAL-RELATED"/>
    <property type="match status" value="1"/>
</dbReference>
<dbReference type="InterPro" id="IPR036873">
    <property type="entry name" value="Rhodanese-like_dom_sf"/>
</dbReference>
<name>A0ABW5CPA5_9HYPH</name>
<dbReference type="Proteomes" id="UP001597371">
    <property type="component" value="Unassembled WGS sequence"/>
</dbReference>
<sequence>MIRTHEPKRILDTEDDVVVVDARRFEEFNTMSIPRGRSLPGGELVYRIHDLAPSPDTLVIVNCAGRTRSIIGTQSLVNAGIPNRVVALRNGTIGWTLEGLELETRRTERVPEPSAEARAKARANAARWAAHVGVPVIGAQDLARFRAEAEERTLYTLDVRDPSEHAAGHPAGFASAPGGQLVQASDEWLGVRGARVVLYDDDGVRARMTASWLVQMGWSAHVLAEDAVLPDNVREPSAERIDLSAPPHAVITPRELEALKGAAIVDLARSPAYRRGHVPGAWFASGPELSRDLRSLPGEGPVVLTSPDGRLATANLADALAITGGRGALLLDGGTDAWTQAGLPLETEARWLSDRIDVYKRPYEGTDNAKANMQGYIDWELQLVAQLANDGVAKFHVRR</sequence>
<evidence type="ECO:0000313" key="3">
    <source>
        <dbReference type="Proteomes" id="UP001597371"/>
    </source>
</evidence>
<evidence type="ECO:0000313" key="2">
    <source>
        <dbReference type="EMBL" id="MFD2238608.1"/>
    </source>
</evidence>
<proteinExistence type="predicted"/>
<protein>
    <submittedName>
        <fullName evidence="2">Rhodanese-like domain-containing protein</fullName>
    </submittedName>
</protein>
<dbReference type="RefSeq" id="WP_245195606.1">
    <property type="nucleotide sequence ID" value="NZ_CP072611.1"/>
</dbReference>